<sequence>MASAFIALATGPSRDVQPVSSPYPPPAPEPESGPQREPESGPEREPEPVHEPQQLEEPPIEANPDLDNGDDDDDDADSAIDSASVISSTASLSESIFDYRRLNGRTYQNSKTTEYWAPNDDQQNEGLDLIHNALLMLLDDQLFLAPIGDSPERVLDVGTGTGIWAIDCADQFPDAEVVGTDISPIQPTWVPANLRFVIDDFLLDWMWPEDHFDFVHLRCLYGSVPDWVALYRNAHRHLKPGGWAQNLEFDVRLQSDHVDIPPDHVFHEWARIFDEGGRKTGRSFAVAREHTMRDNMVAAGFVDVVEKKLKVPMHGWPRDPRLNHAGMLIQMAFDESLEGFGIFLMTQVLGWSSVEATVFAAHMRRESRNKANFAWCETTGLALASLEPRQQRWIDFGFLVCINTLQALKYVIYLKVIQGVEEACRIYASNKNYKKPAVIRITPKERPQFQSIWTIQPARCDTAITGSNVKKGETFRLEVQEQ</sequence>
<dbReference type="SUPFAM" id="SSF53335">
    <property type="entry name" value="S-adenosyl-L-methionine-dependent methyltransferases"/>
    <property type="match status" value="1"/>
</dbReference>
<dbReference type="InterPro" id="IPR029063">
    <property type="entry name" value="SAM-dependent_MTases_sf"/>
</dbReference>
<dbReference type="AlphaFoldDB" id="A0A4R8T6G4"/>
<comment type="caution">
    <text evidence="3">The sequence shown here is derived from an EMBL/GenBank/DDBJ whole genome shotgun (WGS) entry which is preliminary data.</text>
</comment>
<feature type="compositionally biased region" description="Basic and acidic residues" evidence="2">
    <location>
        <begin position="34"/>
        <end position="50"/>
    </location>
</feature>
<proteinExistence type="inferred from homology"/>
<feature type="region of interest" description="Disordered" evidence="2">
    <location>
        <begin position="1"/>
        <end position="78"/>
    </location>
</feature>
<organism evidence="3 4">
    <name type="scientific">Colletotrichum sidae</name>
    <dbReference type="NCBI Taxonomy" id="1347389"/>
    <lineage>
        <taxon>Eukaryota</taxon>
        <taxon>Fungi</taxon>
        <taxon>Dikarya</taxon>
        <taxon>Ascomycota</taxon>
        <taxon>Pezizomycotina</taxon>
        <taxon>Sordariomycetes</taxon>
        <taxon>Hypocreomycetidae</taxon>
        <taxon>Glomerellales</taxon>
        <taxon>Glomerellaceae</taxon>
        <taxon>Colletotrichum</taxon>
        <taxon>Colletotrichum orbiculare species complex</taxon>
    </lineage>
</organism>
<feature type="compositionally biased region" description="Acidic residues" evidence="2">
    <location>
        <begin position="67"/>
        <end position="78"/>
    </location>
</feature>
<evidence type="ECO:0000313" key="4">
    <source>
        <dbReference type="Proteomes" id="UP000295604"/>
    </source>
</evidence>
<dbReference type="PANTHER" id="PTHR43591">
    <property type="entry name" value="METHYLTRANSFERASE"/>
    <property type="match status" value="1"/>
</dbReference>
<dbReference type="Pfam" id="PF13489">
    <property type="entry name" value="Methyltransf_23"/>
    <property type="match status" value="1"/>
</dbReference>
<protein>
    <submittedName>
        <fullName evidence="3">Secondary metabolism regulator LAE1</fullName>
    </submittedName>
</protein>
<evidence type="ECO:0000256" key="2">
    <source>
        <dbReference type="SAM" id="MobiDB-lite"/>
    </source>
</evidence>
<feature type="compositionally biased region" description="Pro residues" evidence="2">
    <location>
        <begin position="21"/>
        <end position="31"/>
    </location>
</feature>
<dbReference type="Gene3D" id="3.40.50.150">
    <property type="entry name" value="Vaccinia Virus protein VP39"/>
    <property type="match status" value="1"/>
</dbReference>
<dbReference type="PANTHER" id="PTHR43591:SF10">
    <property type="entry name" value="ABC TRANSMEMBRANE TYPE-1 DOMAIN-CONTAINING PROTEIN-RELATED"/>
    <property type="match status" value="1"/>
</dbReference>
<keyword evidence="4" id="KW-1185">Reference proteome</keyword>
<evidence type="ECO:0000256" key="1">
    <source>
        <dbReference type="ARBA" id="ARBA00038158"/>
    </source>
</evidence>
<dbReference type="Proteomes" id="UP000295604">
    <property type="component" value="Unassembled WGS sequence"/>
</dbReference>
<reference evidence="3 4" key="1">
    <citation type="submission" date="2018-11" db="EMBL/GenBank/DDBJ databases">
        <title>Genome sequence and assembly of Colletotrichum sidae.</title>
        <authorList>
            <person name="Gan P."/>
            <person name="Shirasu K."/>
        </authorList>
    </citation>
    <scope>NUCLEOTIDE SEQUENCE [LARGE SCALE GENOMIC DNA]</scope>
    <source>
        <strain evidence="3 4">CBS 518.97</strain>
    </source>
</reference>
<gene>
    <name evidence="3" type="ORF">C8034_v005579</name>
</gene>
<accession>A0A4R8T6G4</accession>
<evidence type="ECO:0000313" key="3">
    <source>
        <dbReference type="EMBL" id="TEA12823.1"/>
    </source>
</evidence>
<dbReference type="EMBL" id="QAPF01000231">
    <property type="protein sequence ID" value="TEA12823.1"/>
    <property type="molecule type" value="Genomic_DNA"/>
</dbReference>
<dbReference type="GO" id="GO:0008168">
    <property type="term" value="F:methyltransferase activity"/>
    <property type="evidence" value="ECO:0007669"/>
    <property type="project" value="TreeGrafter"/>
</dbReference>
<name>A0A4R8T6G4_9PEZI</name>
<comment type="similarity">
    <text evidence="1">Belongs to the methyltransferase superfamily. LaeA methyltransferase family.</text>
</comment>
<dbReference type="CDD" id="cd02440">
    <property type="entry name" value="AdoMet_MTases"/>
    <property type="match status" value="1"/>
</dbReference>